<sequence>MPTRLTEEPAPPRGQRRRDLGLVVQRSAQRGQRARGVLGDGVEEQAHAGDDPALRVVEPRTQRALGQPLDRGHDDCRLQAAQRPEVVQGQRARGAGGLGDALGGDGRRSAVVEQPQPRGEQVRPPLLGGIRRAAGSR</sequence>
<comment type="caution">
    <text evidence="2">The sequence shown here is derived from an EMBL/GenBank/DDBJ whole genome shotgun (WGS) entry which is preliminary data.</text>
</comment>
<reference evidence="3" key="1">
    <citation type="journal article" date="2019" name="Int. J. Syst. Evol. Microbiol.">
        <title>The Global Catalogue of Microorganisms (GCM) 10K type strain sequencing project: providing services to taxonomists for standard genome sequencing and annotation.</title>
        <authorList>
            <consortium name="The Broad Institute Genomics Platform"/>
            <consortium name="The Broad Institute Genome Sequencing Center for Infectious Disease"/>
            <person name="Wu L."/>
            <person name="Ma J."/>
        </authorList>
    </citation>
    <scope>NUCLEOTIDE SEQUENCE [LARGE SCALE GENOMIC DNA]</scope>
    <source>
        <strain evidence="3">NBRC 108730</strain>
    </source>
</reference>
<dbReference type="EMBL" id="BSUZ01000001">
    <property type="protein sequence ID" value="GMA87136.1"/>
    <property type="molecule type" value="Genomic_DNA"/>
</dbReference>
<protein>
    <submittedName>
        <fullName evidence="2">Uncharacterized protein</fullName>
    </submittedName>
</protein>
<proteinExistence type="predicted"/>
<accession>A0ABQ6JHX7</accession>
<feature type="compositionally biased region" description="Gly residues" evidence="1">
    <location>
        <begin position="94"/>
        <end position="104"/>
    </location>
</feature>
<evidence type="ECO:0000313" key="2">
    <source>
        <dbReference type="EMBL" id="GMA87136.1"/>
    </source>
</evidence>
<name>A0ABQ6JHX7_9ACTN</name>
<evidence type="ECO:0000256" key="1">
    <source>
        <dbReference type="SAM" id="MobiDB-lite"/>
    </source>
</evidence>
<feature type="region of interest" description="Disordered" evidence="1">
    <location>
        <begin position="84"/>
        <end position="137"/>
    </location>
</feature>
<gene>
    <name evidence="2" type="ORF">GCM10025868_23860</name>
</gene>
<feature type="region of interest" description="Disordered" evidence="1">
    <location>
        <begin position="1"/>
        <end position="21"/>
    </location>
</feature>
<dbReference type="Proteomes" id="UP001157017">
    <property type="component" value="Unassembled WGS sequence"/>
</dbReference>
<keyword evidence="3" id="KW-1185">Reference proteome</keyword>
<evidence type="ECO:0000313" key="3">
    <source>
        <dbReference type="Proteomes" id="UP001157017"/>
    </source>
</evidence>
<organism evidence="2 3">
    <name type="scientific">Angustibacter aerolatus</name>
    <dbReference type="NCBI Taxonomy" id="1162965"/>
    <lineage>
        <taxon>Bacteria</taxon>
        <taxon>Bacillati</taxon>
        <taxon>Actinomycetota</taxon>
        <taxon>Actinomycetes</taxon>
        <taxon>Kineosporiales</taxon>
        <taxon>Kineosporiaceae</taxon>
    </lineage>
</organism>